<dbReference type="PANTHER" id="PTHR43095:SF5">
    <property type="entry name" value="XYLULOSE KINASE"/>
    <property type="match status" value="1"/>
</dbReference>
<name>A0ABP8US88_9ACTN</name>
<sequence length="510" mass="53350">MNGHDEVWLGIDLGTQSVRVVAATASGRIAGEGAERLTDRREAGRHEQDPEEWWRATAAACGQALQGVPPGAVRAVAVDGTSGTILLTDDDGTPLTPGLMYDDTRATEEARRADEAGAAVWEELGYRRMQPAWALPKLLWLLDRHAGPARLAHQVDFVNRRLAGHAVPTDLSNALKTGAHLIEEAWPTDVLDALGVPAGTLPELVRPGTPIGAVCAAATEATGIPEGTPIIAGTTDGCAAQLGAGRLTVGSWNSVLGTTLVLKGVSTELVRDPYGAVYSHRAPDGEWLPGGASSTGAGVLARDFADRDLRALDRLAAGHEPARALAYPLVSEGERFPFAAPEARGFRLGGTGDEADDYAAVLQGVAYIERLCFDHLDLLGAPTGGDITLTGGGARSAYWCRLRADVLGRPVIVPANPEPALGAAVLAASPGRRVAEVAAEMVAVRETIDPGPRSGRFDDGYLRLVGELERRGWLPAPTAAHARARTASEQAGSEQAAPGRAAPTQEGMPR</sequence>
<evidence type="ECO:0000259" key="7">
    <source>
        <dbReference type="Pfam" id="PF02782"/>
    </source>
</evidence>
<dbReference type="Gene3D" id="3.30.420.40">
    <property type="match status" value="2"/>
</dbReference>
<dbReference type="InterPro" id="IPR018484">
    <property type="entry name" value="FGGY_N"/>
</dbReference>
<accession>A0ABP8US88</accession>
<keyword evidence="4 8" id="KW-0418">Kinase</keyword>
<evidence type="ECO:0000256" key="3">
    <source>
        <dbReference type="ARBA" id="ARBA00022679"/>
    </source>
</evidence>
<proteinExistence type="inferred from homology"/>
<dbReference type="CDD" id="cd07783">
    <property type="entry name" value="ASKHA_NBD_FGGY_SePSK_AtXK1-like"/>
    <property type="match status" value="1"/>
</dbReference>
<keyword evidence="9" id="KW-1185">Reference proteome</keyword>
<reference evidence="9" key="1">
    <citation type="journal article" date="2019" name="Int. J. Syst. Evol. Microbiol.">
        <title>The Global Catalogue of Microorganisms (GCM) 10K type strain sequencing project: providing services to taxonomists for standard genome sequencing and annotation.</title>
        <authorList>
            <consortium name="The Broad Institute Genomics Platform"/>
            <consortium name="The Broad Institute Genome Sequencing Center for Infectious Disease"/>
            <person name="Wu L."/>
            <person name="Ma J."/>
        </authorList>
    </citation>
    <scope>NUCLEOTIDE SEQUENCE [LARGE SCALE GENOMIC DNA]</scope>
    <source>
        <strain evidence="9">JCM 17939</strain>
    </source>
</reference>
<dbReference type="PANTHER" id="PTHR43095">
    <property type="entry name" value="SUGAR KINASE"/>
    <property type="match status" value="1"/>
</dbReference>
<evidence type="ECO:0000313" key="9">
    <source>
        <dbReference type="Proteomes" id="UP001501442"/>
    </source>
</evidence>
<keyword evidence="2" id="KW-0119">Carbohydrate metabolism</keyword>
<keyword evidence="2" id="KW-0859">Xylose metabolism</keyword>
<dbReference type="InterPro" id="IPR000577">
    <property type="entry name" value="Carb_kinase_FGGY"/>
</dbReference>
<dbReference type="Proteomes" id="UP001501442">
    <property type="component" value="Unassembled WGS sequence"/>
</dbReference>
<dbReference type="InterPro" id="IPR018485">
    <property type="entry name" value="FGGY_C"/>
</dbReference>
<feature type="domain" description="Carbohydrate kinase FGGY N-terminal" evidence="6">
    <location>
        <begin position="7"/>
        <end position="243"/>
    </location>
</feature>
<dbReference type="PIRSF" id="PIRSF000538">
    <property type="entry name" value="GlpK"/>
    <property type="match status" value="1"/>
</dbReference>
<dbReference type="RefSeq" id="WP_345439785.1">
    <property type="nucleotide sequence ID" value="NZ_BAABHK010000018.1"/>
</dbReference>
<comment type="caution">
    <text evidence="8">The sequence shown here is derived from an EMBL/GenBank/DDBJ whole genome shotgun (WGS) entry which is preliminary data.</text>
</comment>
<evidence type="ECO:0000259" key="6">
    <source>
        <dbReference type="Pfam" id="PF00370"/>
    </source>
</evidence>
<evidence type="ECO:0000256" key="4">
    <source>
        <dbReference type="ARBA" id="ARBA00022777"/>
    </source>
</evidence>
<dbReference type="EMBL" id="BAABHK010000018">
    <property type="protein sequence ID" value="GAA4636820.1"/>
    <property type="molecule type" value="Genomic_DNA"/>
</dbReference>
<feature type="domain" description="Carbohydrate kinase FGGY C-terminal" evidence="7">
    <location>
        <begin position="255"/>
        <end position="428"/>
    </location>
</feature>
<dbReference type="Pfam" id="PF00370">
    <property type="entry name" value="FGGY_N"/>
    <property type="match status" value="1"/>
</dbReference>
<dbReference type="InterPro" id="IPR043129">
    <property type="entry name" value="ATPase_NBD"/>
</dbReference>
<comment type="similarity">
    <text evidence="1">Belongs to the FGGY kinase family.</text>
</comment>
<gene>
    <name evidence="8" type="ORF">GCM10023196_088080</name>
</gene>
<evidence type="ECO:0000256" key="1">
    <source>
        <dbReference type="ARBA" id="ARBA00009156"/>
    </source>
</evidence>
<evidence type="ECO:0000256" key="2">
    <source>
        <dbReference type="ARBA" id="ARBA00022629"/>
    </source>
</evidence>
<dbReference type="Pfam" id="PF02782">
    <property type="entry name" value="FGGY_C"/>
    <property type="match status" value="1"/>
</dbReference>
<evidence type="ECO:0000256" key="5">
    <source>
        <dbReference type="SAM" id="MobiDB-lite"/>
    </source>
</evidence>
<feature type="region of interest" description="Disordered" evidence="5">
    <location>
        <begin position="475"/>
        <end position="510"/>
    </location>
</feature>
<dbReference type="InterPro" id="IPR050406">
    <property type="entry name" value="FGGY_Carb_Kinase"/>
</dbReference>
<dbReference type="GO" id="GO:0016301">
    <property type="term" value="F:kinase activity"/>
    <property type="evidence" value="ECO:0007669"/>
    <property type="project" value="UniProtKB-KW"/>
</dbReference>
<protein>
    <submittedName>
        <fullName evidence="8">FGGY-family carbohydrate kinase</fullName>
    </submittedName>
</protein>
<feature type="compositionally biased region" description="Low complexity" evidence="5">
    <location>
        <begin position="475"/>
        <end position="487"/>
    </location>
</feature>
<keyword evidence="3" id="KW-0808">Transferase</keyword>
<dbReference type="SUPFAM" id="SSF53067">
    <property type="entry name" value="Actin-like ATPase domain"/>
    <property type="match status" value="2"/>
</dbReference>
<organism evidence="8 9">
    <name type="scientific">Actinoallomurus vinaceus</name>
    <dbReference type="NCBI Taxonomy" id="1080074"/>
    <lineage>
        <taxon>Bacteria</taxon>
        <taxon>Bacillati</taxon>
        <taxon>Actinomycetota</taxon>
        <taxon>Actinomycetes</taxon>
        <taxon>Streptosporangiales</taxon>
        <taxon>Thermomonosporaceae</taxon>
        <taxon>Actinoallomurus</taxon>
    </lineage>
</organism>
<evidence type="ECO:0000313" key="8">
    <source>
        <dbReference type="EMBL" id="GAA4636820.1"/>
    </source>
</evidence>